<dbReference type="NCBIfam" id="TIGR00199">
    <property type="entry name" value="PncC_domain"/>
    <property type="match status" value="1"/>
</dbReference>
<protein>
    <submittedName>
        <fullName evidence="2">CinA domain-containing protein</fullName>
    </submittedName>
</protein>
<dbReference type="EMBL" id="AP017315">
    <property type="protein sequence ID" value="BAU31972.1"/>
    <property type="molecule type" value="Genomic_DNA"/>
</dbReference>
<evidence type="ECO:0000259" key="1">
    <source>
        <dbReference type="Pfam" id="PF02464"/>
    </source>
</evidence>
<dbReference type="SUPFAM" id="SSF142433">
    <property type="entry name" value="CinA-like"/>
    <property type="match status" value="1"/>
</dbReference>
<reference evidence="2 3" key="2">
    <citation type="submission" date="2016-01" db="EMBL/GenBank/DDBJ databases">
        <title>Microcella alkaliphila JAM AC0309 whole genome shotgun sequence.</title>
        <authorList>
            <person name="Kurata A."/>
            <person name="Hirose Y."/>
            <person name="Kishimoto N."/>
            <person name="Kobayashi T."/>
        </authorList>
    </citation>
    <scope>NUCLEOTIDE SEQUENCE [LARGE SCALE GENOMIC DNA]</scope>
    <source>
        <strain evidence="2 3">JAM AC0309</strain>
    </source>
</reference>
<name>A0A0U5B7Z2_9MICO</name>
<proteinExistence type="predicted"/>
<evidence type="ECO:0000313" key="3">
    <source>
        <dbReference type="Proteomes" id="UP000218965"/>
    </source>
</evidence>
<dbReference type="OrthoDB" id="1253990at2"/>
<dbReference type="RefSeq" id="WP_096421122.1">
    <property type="nucleotide sequence ID" value="NZ_AP017315.1"/>
</dbReference>
<dbReference type="KEGG" id="malk:MalAC0309_1111"/>
<organism evidence="2 3">
    <name type="scientific">Microcella alkaliphila</name>
    <dbReference type="NCBI Taxonomy" id="279828"/>
    <lineage>
        <taxon>Bacteria</taxon>
        <taxon>Bacillati</taxon>
        <taxon>Actinomycetota</taxon>
        <taxon>Actinomycetes</taxon>
        <taxon>Micrococcales</taxon>
        <taxon>Microbacteriaceae</taxon>
        <taxon>Microcella</taxon>
    </lineage>
</organism>
<feature type="domain" description="CinA C-terminal" evidence="1">
    <location>
        <begin position="6"/>
        <end position="159"/>
    </location>
</feature>
<gene>
    <name evidence="2" type="ORF">MalAC0309_1111</name>
</gene>
<accession>A0A0U5B7Z2</accession>
<sequence>MTASPASRIVETMAARGQTLAVAESLTGGMLTGRLVDIPGASAVVLGGIVAYATPLKQSLLDVPAGLLDEHGPVHPDVAIAMARGVRKRLAVDGSVADVGVATTGVAGPDPQGDSPVGLVYVAVADARGALVRELRLAGDRVAIREGAVQAALDGLLDLLGGRE</sequence>
<dbReference type="InterPro" id="IPR036653">
    <property type="entry name" value="CinA-like_C"/>
</dbReference>
<dbReference type="InterPro" id="IPR008136">
    <property type="entry name" value="CinA_C"/>
</dbReference>
<dbReference type="AlphaFoldDB" id="A0A0U5B7Z2"/>
<evidence type="ECO:0000313" key="2">
    <source>
        <dbReference type="EMBL" id="BAU31972.1"/>
    </source>
</evidence>
<reference evidence="3" key="1">
    <citation type="submission" date="2015-12" db="EMBL/GenBank/DDBJ databases">
        <authorList>
            <person name="Shamseldin A."/>
            <person name="Moawad H."/>
            <person name="Abd El-Rahim W.M."/>
            <person name="Sadowsky M.J."/>
        </authorList>
    </citation>
    <scope>NUCLEOTIDE SEQUENCE [LARGE SCALE GENOMIC DNA]</scope>
    <source>
        <strain evidence="3">JAM AC0309</strain>
    </source>
</reference>
<dbReference type="Proteomes" id="UP000218965">
    <property type="component" value="Chromosome"/>
</dbReference>
<dbReference type="Pfam" id="PF02464">
    <property type="entry name" value="CinA"/>
    <property type="match status" value="1"/>
</dbReference>
<dbReference type="Gene3D" id="3.90.950.20">
    <property type="entry name" value="CinA-like"/>
    <property type="match status" value="1"/>
</dbReference>